<dbReference type="KEGG" id="rml:FF011L_42890"/>
<protein>
    <submittedName>
        <fullName evidence="1">Uncharacterized protein</fullName>
    </submittedName>
</protein>
<name>A0A517MKT0_9BACT</name>
<keyword evidence="2" id="KW-1185">Reference proteome</keyword>
<accession>A0A517MKT0</accession>
<dbReference type="EMBL" id="CP036262">
    <property type="protein sequence ID" value="QDS95492.1"/>
    <property type="molecule type" value="Genomic_DNA"/>
</dbReference>
<dbReference type="AlphaFoldDB" id="A0A517MKT0"/>
<dbReference type="Proteomes" id="UP000320672">
    <property type="component" value="Chromosome"/>
</dbReference>
<organism evidence="1 2">
    <name type="scientific">Roseimaritima multifibrata</name>
    <dbReference type="NCBI Taxonomy" id="1930274"/>
    <lineage>
        <taxon>Bacteria</taxon>
        <taxon>Pseudomonadati</taxon>
        <taxon>Planctomycetota</taxon>
        <taxon>Planctomycetia</taxon>
        <taxon>Pirellulales</taxon>
        <taxon>Pirellulaceae</taxon>
        <taxon>Roseimaritima</taxon>
    </lineage>
</organism>
<proteinExistence type="predicted"/>
<evidence type="ECO:0000313" key="1">
    <source>
        <dbReference type="EMBL" id="QDS95492.1"/>
    </source>
</evidence>
<sequence>MHVLVGRASLPTFYRSLPHRLYRQWAKLFRWQMGKQNLGVAHHCPQRVKFVRGLAIFDVVGLGELPVSGQHLDHKDDVLNLREVLCDFARSREFSQESCVLCFAGGLAR</sequence>
<gene>
    <name evidence="1" type="ORF">FF011L_42890</name>
</gene>
<evidence type="ECO:0000313" key="2">
    <source>
        <dbReference type="Proteomes" id="UP000320672"/>
    </source>
</evidence>
<reference evidence="1 2" key="1">
    <citation type="submission" date="2019-02" db="EMBL/GenBank/DDBJ databases">
        <title>Deep-cultivation of Planctomycetes and their phenomic and genomic characterization uncovers novel biology.</title>
        <authorList>
            <person name="Wiegand S."/>
            <person name="Jogler M."/>
            <person name="Boedeker C."/>
            <person name="Pinto D."/>
            <person name="Vollmers J."/>
            <person name="Rivas-Marin E."/>
            <person name="Kohn T."/>
            <person name="Peeters S.H."/>
            <person name="Heuer A."/>
            <person name="Rast P."/>
            <person name="Oberbeckmann S."/>
            <person name="Bunk B."/>
            <person name="Jeske O."/>
            <person name="Meyerdierks A."/>
            <person name="Storesund J.E."/>
            <person name="Kallscheuer N."/>
            <person name="Luecker S."/>
            <person name="Lage O.M."/>
            <person name="Pohl T."/>
            <person name="Merkel B.J."/>
            <person name="Hornburger P."/>
            <person name="Mueller R.-W."/>
            <person name="Bruemmer F."/>
            <person name="Labrenz M."/>
            <person name="Spormann A.M."/>
            <person name="Op den Camp H."/>
            <person name="Overmann J."/>
            <person name="Amann R."/>
            <person name="Jetten M.S.M."/>
            <person name="Mascher T."/>
            <person name="Medema M.H."/>
            <person name="Devos D.P."/>
            <person name="Kaster A.-K."/>
            <person name="Ovreas L."/>
            <person name="Rohde M."/>
            <person name="Galperin M.Y."/>
            <person name="Jogler C."/>
        </authorList>
    </citation>
    <scope>NUCLEOTIDE SEQUENCE [LARGE SCALE GENOMIC DNA]</scope>
    <source>
        <strain evidence="1 2">FF011L</strain>
    </source>
</reference>